<name>A0A7C9BJJ5_9BACT</name>
<organism evidence="3 4">
    <name type="scientific">Salmonirosea aquatica</name>
    <dbReference type="NCBI Taxonomy" id="2654236"/>
    <lineage>
        <taxon>Bacteria</taxon>
        <taxon>Pseudomonadati</taxon>
        <taxon>Bacteroidota</taxon>
        <taxon>Cytophagia</taxon>
        <taxon>Cytophagales</taxon>
        <taxon>Spirosomataceae</taxon>
        <taxon>Salmonirosea</taxon>
    </lineage>
</organism>
<dbReference type="Proteomes" id="UP000479293">
    <property type="component" value="Unassembled WGS sequence"/>
</dbReference>
<dbReference type="EMBL" id="WHLY01000002">
    <property type="protein sequence ID" value="MPR35703.1"/>
    <property type="molecule type" value="Genomic_DNA"/>
</dbReference>
<feature type="transmembrane region" description="Helical" evidence="1">
    <location>
        <begin position="156"/>
        <end position="175"/>
    </location>
</feature>
<dbReference type="InterPro" id="IPR018677">
    <property type="entry name" value="DUF2157"/>
</dbReference>
<evidence type="ECO:0000313" key="4">
    <source>
        <dbReference type="Proteomes" id="UP000479293"/>
    </source>
</evidence>
<reference evidence="3 4" key="1">
    <citation type="submission" date="2019-10" db="EMBL/GenBank/DDBJ databases">
        <title>Draft Genome Sequence of Cytophagaceae sp. SJW1-29.</title>
        <authorList>
            <person name="Choi A."/>
        </authorList>
    </citation>
    <scope>NUCLEOTIDE SEQUENCE [LARGE SCALE GENOMIC DNA]</scope>
    <source>
        <strain evidence="3 4">SJW1-29</strain>
    </source>
</reference>
<feature type="transmembrane region" description="Helical" evidence="1">
    <location>
        <begin position="130"/>
        <end position="149"/>
    </location>
</feature>
<evidence type="ECO:0000313" key="3">
    <source>
        <dbReference type="EMBL" id="MPR35703.1"/>
    </source>
</evidence>
<feature type="domain" description="DUF2157" evidence="2">
    <location>
        <begin position="9"/>
        <end position="154"/>
    </location>
</feature>
<dbReference type="RefSeq" id="WP_152762992.1">
    <property type="nucleotide sequence ID" value="NZ_WHLY01000002.1"/>
</dbReference>
<dbReference type="Pfam" id="PF09925">
    <property type="entry name" value="DUF2157"/>
    <property type="match status" value="1"/>
</dbReference>
<evidence type="ECO:0000256" key="1">
    <source>
        <dbReference type="SAM" id="Phobius"/>
    </source>
</evidence>
<keyword evidence="1" id="KW-1133">Transmembrane helix</keyword>
<keyword evidence="4" id="KW-1185">Reference proteome</keyword>
<comment type="caution">
    <text evidence="3">The sequence shown here is derived from an EMBL/GenBank/DDBJ whole genome shotgun (WGS) entry which is preliminary data.</text>
</comment>
<dbReference type="AlphaFoldDB" id="A0A7C9BJJ5"/>
<feature type="transmembrane region" description="Helical" evidence="1">
    <location>
        <begin position="37"/>
        <end position="59"/>
    </location>
</feature>
<protein>
    <submittedName>
        <fullName evidence="3">DUF2157 domain-containing protein</fullName>
    </submittedName>
</protein>
<feature type="transmembrane region" description="Helical" evidence="1">
    <location>
        <begin position="266"/>
        <end position="285"/>
    </location>
</feature>
<accession>A0A7C9BJJ5</accession>
<feature type="transmembrane region" description="Helical" evidence="1">
    <location>
        <begin position="297"/>
        <end position="315"/>
    </location>
</feature>
<feature type="transmembrane region" description="Helical" evidence="1">
    <location>
        <begin position="65"/>
        <end position="86"/>
    </location>
</feature>
<keyword evidence="1" id="KW-0812">Transmembrane</keyword>
<feature type="transmembrane region" description="Helical" evidence="1">
    <location>
        <begin position="241"/>
        <end position="257"/>
    </location>
</feature>
<gene>
    <name evidence="3" type="ORF">GBK04_20695</name>
</gene>
<evidence type="ECO:0000259" key="2">
    <source>
        <dbReference type="Pfam" id="PF09925"/>
    </source>
</evidence>
<proteinExistence type="predicted"/>
<feature type="transmembrane region" description="Helical" evidence="1">
    <location>
        <begin position="107"/>
        <end position="124"/>
    </location>
</feature>
<sequence length="322" mass="36272">MKVNLLLDELEQKELLTPAQRVVIGQYEKQKPVSLFIYLRTLLYLSISAFIGGIGVLIYENIDTVGHTILISILALVTVGCFVFVFRKGTPYRPEKVVQTTHYFDTVLLLGCLLFLTLEGYAQYQYELFGTRYGLAVIIPAIFFFYLAYRYDHQGVLSLAITALASWVGLTATPSELLVKNDFSDPAVIRASVIFGAIILTTARFLKQRGIKPHFTYTYVLLAGTLYLAACTGGMFTQDRLQLLFGVLLGIGCWDFFKNAQDENSLLLLLISVIFGYTGITYLLFNNLLNEFMEFLASFYLLASAAGVVWFFVSYKKILKRS</sequence>
<feature type="transmembrane region" description="Helical" evidence="1">
    <location>
        <begin position="187"/>
        <end position="206"/>
    </location>
</feature>
<feature type="transmembrane region" description="Helical" evidence="1">
    <location>
        <begin position="218"/>
        <end position="235"/>
    </location>
</feature>
<keyword evidence="1" id="KW-0472">Membrane</keyword>